<dbReference type="AlphaFoldDB" id="A0A5M6I7T3"/>
<evidence type="ECO:0000313" key="2">
    <source>
        <dbReference type="EMBL" id="KAA5604202.1"/>
    </source>
</evidence>
<dbReference type="Proteomes" id="UP000324065">
    <property type="component" value="Unassembled WGS sequence"/>
</dbReference>
<name>A0A5M6I7T3_9PROT</name>
<protein>
    <submittedName>
        <fullName evidence="2">Uncharacterized protein</fullName>
    </submittedName>
</protein>
<gene>
    <name evidence="2" type="ORF">F1188_17200</name>
</gene>
<reference evidence="2 3" key="1">
    <citation type="submission" date="2019-09" db="EMBL/GenBank/DDBJ databases">
        <title>Genome sequence of Roseospira marina, one of the more divergent members of the non-sulfur purple photosynthetic bacterial family, the Rhodospirillaceae.</title>
        <authorList>
            <person name="Meyer T."/>
            <person name="Kyndt J."/>
        </authorList>
    </citation>
    <scope>NUCLEOTIDE SEQUENCE [LARGE SCALE GENOMIC DNA]</scope>
    <source>
        <strain evidence="2 3">DSM 15113</strain>
    </source>
</reference>
<comment type="caution">
    <text evidence="2">The sequence shown here is derived from an EMBL/GenBank/DDBJ whole genome shotgun (WGS) entry which is preliminary data.</text>
</comment>
<feature type="region of interest" description="Disordered" evidence="1">
    <location>
        <begin position="1"/>
        <end position="27"/>
    </location>
</feature>
<accession>A0A5M6I7T3</accession>
<evidence type="ECO:0000313" key="3">
    <source>
        <dbReference type="Proteomes" id="UP000324065"/>
    </source>
</evidence>
<sequence>MSESHIASHPFYENLRPPSEIDLSGGDTARDKAREAWDLLGTLQTRAEVLGGRELWLILDCARHSLRRRWGPFER</sequence>
<keyword evidence="3" id="KW-1185">Reference proteome</keyword>
<evidence type="ECO:0000256" key="1">
    <source>
        <dbReference type="SAM" id="MobiDB-lite"/>
    </source>
</evidence>
<dbReference type="EMBL" id="VWPJ01000021">
    <property type="protein sequence ID" value="KAA5604202.1"/>
    <property type="molecule type" value="Genomic_DNA"/>
</dbReference>
<organism evidence="2 3">
    <name type="scientific">Roseospira marina</name>
    <dbReference type="NCBI Taxonomy" id="140057"/>
    <lineage>
        <taxon>Bacteria</taxon>
        <taxon>Pseudomonadati</taxon>
        <taxon>Pseudomonadota</taxon>
        <taxon>Alphaproteobacteria</taxon>
        <taxon>Rhodospirillales</taxon>
        <taxon>Rhodospirillaceae</taxon>
        <taxon>Roseospira</taxon>
    </lineage>
</organism>
<proteinExistence type="predicted"/>
<dbReference type="RefSeq" id="WP_150063679.1">
    <property type="nucleotide sequence ID" value="NZ_JACHII010000020.1"/>
</dbReference>